<dbReference type="SUPFAM" id="SSF56784">
    <property type="entry name" value="HAD-like"/>
    <property type="match status" value="1"/>
</dbReference>
<dbReference type="CDD" id="cd00371">
    <property type="entry name" value="HMA"/>
    <property type="match status" value="5"/>
</dbReference>
<dbReference type="FunFam" id="3.40.50.1000:FF:000144">
    <property type="entry name" value="copper-transporting ATPase 1 isoform X2"/>
    <property type="match status" value="1"/>
</dbReference>
<dbReference type="InterPro" id="IPR023299">
    <property type="entry name" value="ATPase_P-typ_cyto_dom_N"/>
</dbReference>
<dbReference type="InterPro" id="IPR023214">
    <property type="entry name" value="HAD_sf"/>
</dbReference>
<dbReference type="InterPro" id="IPR044492">
    <property type="entry name" value="P_typ_ATPase_HD_dom"/>
</dbReference>
<dbReference type="EC" id="7.2.2.8" evidence="2"/>
<feature type="transmembrane region" description="Helical" evidence="15">
    <location>
        <begin position="1194"/>
        <end position="1214"/>
    </location>
</feature>
<dbReference type="GO" id="GO:0005507">
    <property type="term" value="F:copper ion binding"/>
    <property type="evidence" value="ECO:0007669"/>
    <property type="project" value="InterPro"/>
</dbReference>
<dbReference type="GO" id="GO:0005524">
    <property type="term" value="F:ATP binding"/>
    <property type="evidence" value="ECO:0007669"/>
    <property type="project" value="UniProtKB-UniRule"/>
</dbReference>
<feature type="domain" description="HMA" evidence="17">
    <location>
        <begin position="217"/>
        <end position="283"/>
    </location>
</feature>
<evidence type="ECO:0000313" key="19">
    <source>
        <dbReference type="Proteomes" id="UP000472265"/>
    </source>
</evidence>
<evidence type="ECO:0000256" key="3">
    <source>
        <dbReference type="ARBA" id="ARBA00022448"/>
    </source>
</evidence>
<keyword evidence="14 15" id="KW-0472">Membrane</keyword>
<proteinExistence type="inferred from homology"/>
<dbReference type="SUPFAM" id="SSF81665">
    <property type="entry name" value="Calcium ATPase, transmembrane domain M"/>
    <property type="match status" value="1"/>
</dbReference>
<dbReference type="Proteomes" id="UP000472265">
    <property type="component" value="Chromosome 18"/>
</dbReference>
<evidence type="ECO:0000256" key="1">
    <source>
        <dbReference type="ARBA" id="ARBA00004166"/>
    </source>
</evidence>
<dbReference type="FunFam" id="2.70.150.10:FF:000002">
    <property type="entry name" value="Copper-transporting ATPase 1, putative"/>
    <property type="match status" value="1"/>
</dbReference>
<keyword evidence="3" id="KW-0813">Transport</keyword>
<evidence type="ECO:0000256" key="6">
    <source>
        <dbReference type="ARBA" id="ARBA00022737"/>
    </source>
</evidence>
<evidence type="ECO:0000256" key="10">
    <source>
        <dbReference type="ARBA" id="ARBA00022967"/>
    </source>
</evidence>
<dbReference type="FunFam" id="3.40.1110.10:FF:000023">
    <property type="entry name" value="Copper-transporting ATPase 1, putative"/>
    <property type="match status" value="2"/>
</dbReference>
<evidence type="ECO:0000256" key="15">
    <source>
        <dbReference type="RuleBase" id="RU362081"/>
    </source>
</evidence>
<dbReference type="NCBIfam" id="TIGR01494">
    <property type="entry name" value="ATPase_P-type"/>
    <property type="match status" value="1"/>
</dbReference>
<dbReference type="PROSITE" id="PS50846">
    <property type="entry name" value="HMA_2"/>
    <property type="match status" value="5"/>
</dbReference>
<reference evidence="18" key="3">
    <citation type="submission" date="2025-09" db="UniProtKB">
        <authorList>
            <consortium name="Ensembl"/>
        </authorList>
    </citation>
    <scope>IDENTIFICATION</scope>
</reference>
<dbReference type="Gene3D" id="3.40.50.1000">
    <property type="entry name" value="HAD superfamily/HAD-like"/>
    <property type="match status" value="1"/>
</dbReference>
<evidence type="ECO:0000256" key="4">
    <source>
        <dbReference type="ARBA" id="ARBA00022692"/>
    </source>
</evidence>
<feature type="transmembrane region" description="Helical" evidence="15">
    <location>
        <begin position="828"/>
        <end position="848"/>
    </location>
</feature>
<comment type="subcellular location">
    <subcellularLocation>
        <location evidence="1">Golgi apparatus</location>
        <location evidence="1">trans-Golgi network membrane</location>
        <topology evidence="1">Multi-pass membrane protein</topology>
    </subcellularLocation>
    <subcellularLocation>
        <location evidence="15">Membrane</location>
    </subcellularLocation>
</comment>
<dbReference type="Pfam" id="PF00403">
    <property type="entry name" value="HMA"/>
    <property type="match status" value="5"/>
</dbReference>
<reference evidence="18" key="1">
    <citation type="submission" date="2021-04" db="EMBL/GenBank/DDBJ databases">
        <authorList>
            <consortium name="Wellcome Sanger Institute Data Sharing"/>
        </authorList>
    </citation>
    <scope>NUCLEOTIDE SEQUENCE [LARGE SCALE GENOMIC DNA]</scope>
</reference>
<dbReference type="SFLD" id="SFLDG00002">
    <property type="entry name" value="C1.7:_P-type_atpase_like"/>
    <property type="match status" value="1"/>
</dbReference>
<dbReference type="FunFam" id="3.40.50.1000:FF:000092">
    <property type="entry name" value="copper-transporting ATPase 1 isoform X2"/>
    <property type="match status" value="1"/>
</dbReference>
<feature type="domain" description="HMA" evidence="17">
    <location>
        <begin position="426"/>
        <end position="492"/>
    </location>
</feature>
<dbReference type="InterPro" id="IPR036412">
    <property type="entry name" value="HAD-like_sf"/>
</dbReference>
<dbReference type="Gene3D" id="3.30.70.100">
    <property type="match status" value="5"/>
</dbReference>
<dbReference type="SUPFAM" id="SSF55008">
    <property type="entry name" value="HMA, heavy metal-associated domain"/>
    <property type="match status" value="5"/>
</dbReference>
<evidence type="ECO:0000256" key="8">
    <source>
        <dbReference type="ARBA" id="ARBA00022796"/>
    </source>
</evidence>
<keyword evidence="9 15" id="KW-0067">ATP-binding</keyword>
<dbReference type="SFLD" id="SFLDF00027">
    <property type="entry name" value="p-type_atpase"/>
    <property type="match status" value="1"/>
</dbReference>
<evidence type="ECO:0000256" key="2">
    <source>
        <dbReference type="ARBA" id="ARBA00012517"/>
    </source>
</evidence>
<feature type="region of interest" description="Disordered" evidence="16">
    <location>
        <begin position="1"/>
        <end position="25"/>
    </location>
</feature>
<keyword evidence="19" id="KW-1185">Reference proteome</keyword>
<dbReference type="GO" id="GO:0016887">
    <property type="term" value="F:ATP hydrolysis activity"/>
    <property type="evidence" value="ECO:0007669"/>
    <property type="project" value="InterPro"/>
</dbReference>
<feature type="domain" description="HMA" evidence="17">
    <location>
        <begin position="502"/>
        <end position="568"/>
    </location>
</feature>
<dbReference type="PROSITE" id="PS00154">
    <property type="entry name" value="ATPASE_E1_E2"/>
    <property type="match status" value="1"/>
</dbReference>
<keyword evidence="7 15" id="KW-0547">Nucleotide-binding</keyword>
<keyword evidence="4 15" id="KW-0812">Transmembrane</keyword>
<evidence type="ECO:0000256" key="9">
    <source>
        <dbReference type="ARBA" id="ARBA00022840"/>
    </source>
</evidence>
<keyword evidence="11 15" id="KW-1133">Transmembrane helix</keyword>
<dbReference type="InterPro" id="IPR008250">
    <property type="entry name" value="ATPase_P-typ_transduc_dom_A_sf"/>
</dbReference>
<feature type="transmembrane region" description="Helical" evidence="15">
    <location>
        <begin position="592"/>
        <end position="611"/>
    </location>
</feature>
<keyword evidence="13" id="KW-0406">Ion transport</keyword>
<accession>A0A671U5W5</accession>
<dbReference type="InterPro" id="IPR006121">
    <property type="entry name" value="HMA_dom"/>
</dbReference>
<dbReference type="NCBIfam" id="TIGR00003">
    <property type="entry name" value="copper ion binding protein"/>
    <property type="match status" value="4"/>
</dbReference>
<evidence type="ECO:0000256" key="13">
    <source>
        <dbReference type="ARBA" id="ARBA00023065"/>
    </source>
</evidence>
<dbReference type="SUPFAM" id="SSF81653">
    <property type="entry name" value="Calcium ATPase, transduction domain A"/>
    <property type="match status" value="1"/>
</dbReference>
<evidence type="ECO:0000259" key="17">
    <source>
        <dbReference type="PROSITE" id="PS50846"/>
    </source>
</evidence>
<comment type="similarity">
    <text evidence="15">Belongs to the cation transport ATPase (P-type) (TC 3.A.3) family. Type IB subfamily.</text>
</comment>
<dbReference type="PANTHER" id="PTHR46594:SF4">
    <property type="entry name" value="P-TYPE CATION-TRANSPORTING ATPASE"/>
    <property type="match status" value="1"/>
</dbReference>
<dbReference type="InterPro" id="IPR018303">
    <property type="entry name" value="ATPase_P-typ_P_site"/>
</dbReference>
<dbReference type="InterPro" id="IPR059000">
    <property type="entry name" value="ATPase_P-type_domA"/>
</dbReference>
<dbReference type="NCBIfam" id="TIGR01525">
    <property type="entry name" value="ATPase-IB_hvy"/>
    <property type="match status" value="1"/>
</dbReference>
<dbReference type="FunFam" id="3.30.70.100:FF:000001">
    <property type="entry name" value="ATPase copper transporting beta"/>
    <property type="match status" value="5"/>
</dbReference>
<dbReference type="InterPro" id="IPR017969">
    <property type="entry name" value="Heavy-metal-associated_CS"/>
</dbReference>
<dbReference type="CDD" id="cd02094">
    <property type="entry name" value="P-type_ATPase_Cu-like"/>
    <property type="match status" value="1"/>
</dbReference>
<dbReference type="Pfam" id="PF00122">
    <property type="entry name" value="E1-E2_ATPase"/>
    <property type="match status" value="1"/>
</dbReference>
<dbReference type="InterPro" id="IPR027256">
    <property type="entry name" value="P-typ_ATPase_IB"/>
</dbReference>
<dbReference type="SFLD" id="SFLDS00003">
    <property type="entry name" value="Haloacid_Dehalogenase"/>
    <property type="match status" value="1"/>
</dbReference>
<evidence type="ECO:0000313" key="18">
    <source>
        <dbReference type="Ensembl" id="ENSSAUP00010009435.1"/>
    </source>
</evidence>
<name>A0A671U5W5_SPAAU</name>
<organism evidence="18 19">
    <name type="scientific">Sparus aurata</name>
    <name type="common">Gilthead sea bream</name>
    <dbReference type="NCBI Taxonomy" id="8175"/>
    <lineage>
        <taxon>Eukaryota</taxon>
        <taxon>Metazoa</taxon>
        <taxon>Chordata</taxon>
        <taxon>Craniata</taxon>
        <taxon>Vertebrata</taxon>
        <taxon>Euteleostomi</taxon>
        <taxon>Actinopterygii</taxon>
        <taxon>Neopterygii</taxon>
        <taxon>Teleostei</taxon>
        <taxon>Neoteleostei</taxon>
        <taxon>Acanthomorphata</taxon>
        <taxon>Eupercaria</taxon>
        <taxon>Spariformes</taxon>
        <taxon>Sparidae</taxon>
        <taxon>Sparus</taxon>
    </lineage>
</organism>
<dbReference type="InterPro" id="IPR001757">
    <property type="entry name" value="P_typ_ATPase"/>
</dbReference>
<evidence type="ECO:0000256" key="11">
    <source>
        <dbReference type="ARBA" id="ARBA00022989"/>
    </source>
</evidence>
<reference evidence="18" key="2">
    <citation type="submission" date="2025-08" db="UniProtKB">
        <authorList>
            <consortium name="Ensembl"/>
        </authorList>
    </citation>
    <scope>IDENTIFICATION</scope>
</reference>
<dbReference type="GeneTree" id="ENSGT00940000159568"/>
<evidence type="ECO:0000256" key="7">
    <source>
        <dbReference type="ARBA" id="ARBA00022741"/>
    </source>
</evidence>
<keyword evidence="6" id="KW-0677">Repeat</keyword>
<sequence length="1306" mass="141040">MGFESSLSESSTATHVSTDTQLIPTSGLTPAAQQEALEKLSQIQGVLDVRESPAQMSLSVTFIPSLTSSQQLSEVMVSLMPLDIPTLSSPTYKGPSLSPSHTAGDGVSLLKLRIEGMTCHSCITTIEGKIGKLKGIEKIKVVLETQEATIVYLPYLITVQTIIDQIAVAGFKASVKSKPRPLQLSPSEIERFVDSQKATISSPSETSEESEIFIDTTLIMLRVKGMHCRSCVVNIQDNISKLPGVSSVEVSLEEEKASICYDPLKVTVTQLQQAIEALPPGNFKTQSWDSSAPFSAPCFMQPLASEANIHIEGMTCNSCVESIEGMISQRKGVMSAHVSLADHKGMFEYDPLLTSPEELREAIEDMGFDAFLPDYNLLSTGTNSLLPEPDRSLSKSSSLAPVTKLKELDSELHRETPQGCNGEMHSKCYIQIGGMTCASCVANIERNLKNETGIYSVLVALMASKAEVRYNPELIDPGKIAECVKELGFTASVMENYEGSDGNLELVVRGMTCASCVHKIESSLMREKGIIYASVALATNKAHIKFDSEIIGPRDIIKLIENLGFEASLVKRDRTASHLDHSKEIRQWRKSFLVSLIFCVPVMGMMTYMIIMDHQMSVSHQHNLLPGLSIMNLLSFLFCVPVQSKTSEALSKLMSLQATEATVVTLGSDKSILSEEQVDVELVQRGDVVKVVPGGKFPVDGRVIEGHSMADESLITGEAMPVTKKLGSSVIAGSINQNGSLLVSATHVGMDTTLSQIVKLVEEAQTSKAPIQQYADKISGYFVPFIVGISLLTLIAWIIIGFLDFSLVQMYFPGYNKSISRAEAVIRFAFQASITVLCIACPCSLGLATPTAVMVGTGVGAQNGILIKGGEPLEMAHKVQSVVFDKTGTITYGAPKVIQLKIVVEGNKMPRSRLLAIVGTAENNSEHPLGAAITKYCKQELGTESLGSCTDFQAVPGCGIRCQVSNTETLLKQRPCSSLVQSANYVVLIGNREWMRRNCLQVRPDIDEAMTDHERRGRTAVLVAVDDVLCAMIAIADTVKPEAELAVHTLTNMGLEVVLMTGDNNKTARAIAAQVGIRKVFAEVLPSHKVAKVEQLQQAGKRVAMVGDGVNDSPALAMADVGIAIGTGTDVAIEAADVVLIRNDLLDVVGSIDLSKKTVKRIRINFVFALIYNLVGIPIAAGVFLPVGLVLQPWMGSAAMALSSVSVVLSSLLLKCYTKPTAEKLEARLGNNRRQGSLSDVSVHIGMGEMRRPSPKLSLLDRIVNYSRASINSLRSDKHSLNSLVLSEPDKHSLLVGESLCEEEFC</sequence>
<feature type="domain" description="HMA" evidence="17">
    <location>
        <begin position="108"/>
        <end position="174"/>
    </location>
</feature>
<dbReference type="GO" id="GO:0140581">
    <property type="term" value="F:P-type monovalent copper transporter activity"/>
    <property type="evidence" value="ECO:0007669"/>
    <property type="project" value="UniProtKB-EC"/>
</dbReference>
<keyword evidence="12" id="KW-0186">Copper</keyword>
<evidence type="ECO:0000256" key="5">
    <source>
        <dbReference type="ARBA" id="ARBA00022723"/>
    </source>
</evidence>
<feature type="domain" description="HMA" evidence="17">
    <location>
        <begin position="305"/>
        <end position="371"/>
    </location>
</feature>
<dbReference type="Gene3D" id="2.70.150.10">
    <property type="entry name" value="Calcium-transporting ATPase, cytoplasmic transduction domain A"/>
    <property type="match status" value="1"/>
</dbReference>
<dbReference type="PRINTS" id="PR00942">
    <property type="entry name" value="CUATPASEI"/>
</dbReference>
<keyword evidence="10" id="KW-1278">Translocase</keyword>
<dbReference type="GO" id="GO:0016020">
    <property type="term" value="C:membrane"/>
    <property type="evidence" value="ECO:0007669"/>
    <property type="project" value="UniProtKB-SubCell"/>
</dbReference>
<dbReference type="Gene3D" id="3.40.1110.10">
    <property type="entry name" value="Calcium-transporting ATPase, cytoplasmic domain N"/>
    <property type="match status" value="1"/>
</dbReference>
<dbReference type="InterPro" id="IPR023298">
    <property type="entry name" value="ATPase_P-typ_TM_dom_sf"/>
</dbReference>
<dbReference type="InterPro" id="IPR036163">
    <property type="entry name" value="HMA_dom_sf"/>
</dbReference>
<dbReference type="PROSITE" id="PS01047">
    <property type="entry name" value="HMA_1"/>
    <property type="match status" value="5"/>
</dbReference>
<dbReference type="InterPro" id="IPR006122">
    <property type="entry name" value="HMA_Cu_ion-bd"/>
</dbReference>
<feature type="transmembrane region" description="Helical" evidence="15">
    <location>
        <begin position="1166"/>
        <end position="1188"/>
    </location>
</feature>
<dbReference type="PRINTS" id="PR00119">
    <property type="entry name" value="CATATPASE"/>
</dbReference>
<dbReference type="Pfam" id="PF00702">
    <property type="entry name" value="Hydrolase"/>
    <property type="match status" value="1"/>
</dbReference>
<protein>
    <recommendedName>
        <fullName evidence="2">P-type Cu(+) transporter</fullName>
        <ecNumber evidence="2">7.2.2.8</ecNumber>
    </recommendedName>
</protein>
<dbReference type="Ensembl" id="ENSSAUT00010010062.1">
    <property type="protein sequence ID" value="ENSSAUP00010009435.1"/>
    <property type="gene ID" value="ENSSAUG00010004556.1"/>
</dbReference>
<evidence type="ECO:0000256" key="12">
    <source>
        <dbReference type="ARBA" id="ARBA00023008"/>
    </source>
</evidence>
<dbReference type="GO" id="GO:0005802">
    <property type="term" value="C:trans-Golgi network"/>
    <property type="evidence" value="ECO:0007669"/>
    <property type="project" value="UniProtKB-ARBA"/>
</dbReference>
<keyword evidence="5 15" id="KW-0479">Metal-binding</keyword>
<gene>
    <name evidence="18" type="primary">ATP7A</name>
    <name evidence="18" type="synonym">atp7a</name>
</gene>
<dbReference type="PANTHER" id="PTHR46594">
    <property type="entry name" value="P-TYPE CATION-TRANSPORTING ATPASE"/>
    <property type="match status" value="1"/>
</dbReference>
<evidence type="ECO:0000256" key="14">
    <source>
        <dbReference type="ARBA" id="ARBA00023136"/>
    </source>
</evidence>
<evidence type="ECO:0000256" key="16">
    <source>
        <dbReference type="SAM" id="MobiDB-lite"/>
    </source>
</evidence>
<feature type="transmembrane region" description="Helical" evidence="15">
    <location>
        <begin position="781"/>
        <end position="808"/>
    </location>
</feature>
<keyword evidence="8" id="KW-0187">Copper transport</keyword>